<name>A0A7W3Y126_9ACTN</name>
<feature type="non-terminal residue" evidence="2">
    <location>
        <position position="248"/>
    </location>
</feature>
<dbReference type="AlphaFoldDB" id="A0A7W3Y126"/>
<evidence type="ECO:0000256" key="1">
    <source>
        <dbReference type="SAM" id="MobiDB-lite"/>
    </source>
</evidence>
<evidence type="ECO:0000313" key="3">
    <source>
        <dbReference type="Proteomes" id="UP000538929"/>
    </source>
</evidence>
<dbReference type="EMBL" id="VKHT01000137">
    <property type="protein sequence ID" value="MBB0243882.1"/>
    <property type="molecule type" value="Genomic_DNA"/>
</dbReference>
<keyword evidence="3" id="KW-1185">Reference proteome</keyword>
<evidence type="ECO:0000313" key="2">
    <source>
        <dbReference type="EMBL" id="MBB0243882.1"/>
    </source>
</evidence>
<gene>
    <name evidence="2" type="ORF">FNQ90_07115</name>
</gene>
<dbReference type="RefSeq" id="WP_182605514.1">
    <property type="nucleotide sequence ID" value="NZ_VKHT01000137.1"/>
</dbReference>
<sequence length="248" mass="27602">MAVPLPLPHPKDDPAVRGARLAREALPEVLAVLRTDTNTTPIDRARAINSAWRQAVAEARRHWEDLTTRRTERLGWLENSLPVRPDIPDTATAADRQVLLAAWKTALTEARNADADQRTAMLEEAERYGDDTARRAVLAAAYDDSQWPVIEKWTARHAPEAGAHFTELRDLRETVAGRGFDKLWVTQAFRPIDQPEESKELPELVARHNDEVRRYNAGKAATAPPRRLLELEPGEVPQAALSAGPTAA</sequence>
<proteinExistence type="predicted"/>
<dbReference type="Proteomes" id="UP000538929">
    <property type="component" value="Unassembled WGS sequence"/>
</dbReference>
<accession>A0A7W3Y126</accession>
<protein>
    <submittedName>
        <fullName evidence="2">Uncharacterized protein</fullName>
    </submittedName>
</protein>
<organism evidence="2 3">
    <name type="scientific">Streptomyces alkaliphilus</name>
    <dbReference type="NCBI Taxonomy" id="1472722"/>
    <lineage>
        <taxon>Bacteria</taxon>
        <taxon>Bacillati</taxon>
        <taxon>Actinomycetota</taxon>
        <taxon>Actinomycetes</taxon>
        <taxon>Kitasatosporales</taxon>
        <taxon>Streptomycetaceae</taxon>
        <taxon>Streptomyces</taxon>
    </lineage>
</organism>
<feature type="region of interest" description="Disordered" evidence="1">
    <location>
        <begin position="215"/>
        <end position="248"/>
    </location>
</feature>
<reference evidence="3" key="1">
    <citation type="submission" date="2019-10" db="EMBL/GenBank/DDBJ databases">
        <title>Streptomyces sp. nov., a novel actinobacterium isolated from alkaline environment.</title>
        <authorList>
            <person name="Golinska P."/>
        </authorList>
    </citation>
    <scope>NUCLEOTIDE SEQUENCE [LARGE SCALE GENOMIC DNA]</scope>
    <source>
        <strain evidence="3">DSM 42118</strain>
    </source>
</reference>
<comment type="caution">
    <text evidence="2">The sequence shown here is derived from an EMBL/GenBank/DDBJ whole genome shotgun (WGS) entry which is preliminary data.</text>
</comment>